<accession>A0AAJ0CKE6</accession>
<keyword evidence="4" id="KW-1185">Reference proteome</keyword>
<feature type="domain" description="PH" evidence="2">
    <location>
        <begin position="54"/>
        <end position="150"/>
    </location>
</feature>
<reference evidence="3" key="1">
    <citation type="submission" date="2023-06" db="EMBL/GenBank/DDBJ databases">
        <title>Conoideocrella luteorostrata (Hypocreales: Clavicipitaceae), a potential biocontrol fungus for elongate hemlock scale in United States Christmas tree production areas.</title>
        <authorList>
            <person name="Barrett H."/>
            <person name="Lovett B."/>
            <person name="Macias A.M."/>
            <person name="Stajich J.E."/>
            <person name="Kasson M.T."/>
        </authorList>
    </citation>
    <scope>NUCLEOTIDE SEQUENCE</scope>
    <source>
        <strain evidence="3">ARSEF 14590</strain>
    </source>
</reference>
<gene>
    <name evidence="3" type="ORF">QQS21_008069</name>
</gene>
<dbReference type="InterPro" id="IPR051707">
    <property type="entry name" value="PI-Interact_SigTrans_Reg"/>
</dbReference>
<organism evidence="3 4">
    <name type="scientific">Conoideocrella luteorostrata</name>
    <dbReference type="NCBI Taxonomy" id="1105319"/>
    <lineage>
        <taxon>Eukaryota</taxon>
        <taxon>Fungi</taxon>
        <taxon>Dikarya</taxon>
        <taxon>Ascomycota</taxon>
        <taxon>Pezizomycotina</taxon>
        <taxon>Sordariomycetes</taxon>
        <taxon>Hypocreomycetidae</taxon>
        <taxon>Hypocreales</taxon>
        <taxon>Clavicipitaceae</taxon>
        <taxon>Conoideocrella</taxon>
    </lineage>
</organism>
<dbReference type="PANTHER" id="PTHR14336:SF15">
    <property type="entry name" value="DUAL ADAPTER FOR PHOSPHOTYROSINE AND 3-PHOSPHOTYROSINE AND 3-PHOSPHOINOSITIDE"/>
    <property type="match status" value="1"/>
</dbReference>
<feature type="region of interest" description="Disordered" evidence="1">
    <location>
        <begin position="192"/>
        <end position="250"/>
    </location>
</feature>
<evidence type="ECO:0000259" key="2">
    <source>
        <dbReference type="PROSITE" id="PS50003"/>
    </source>
</evidence>
<feature type="domain" description="PH" evidence="2">
    <location>
        <begin position="276"/>
        <end position="375"/>
    </location>
</feature>
<feature type="compositionally biased region" description="Polar residues" evidence="1">
    <location>
        <begin position="219"/>
        <end position="236"/>
    </location>
</feature>
<dbReference type="EMBL" id="JASWJB010000176">
    <property type="protein sequence ID" value="KAK2594227.1"/>
    <property type="molecule type" value="Genomic_DNA"/>
</dbReference>
<dbReference type="InterPro" id="IPR001849">
    <property type="entry name" value="PH_domain"/>
</dbReference>
<dbReference type="Proteomes" id="UP001251528">
    <property type="component" value="Unassembled WGS sequence"/>
</dbReference>
<dbReference type="CDD" id="cd13298">
    <property type="entry name" value="PH1_PH_fungal"/>
    <property type="match status" value="1"/>
</dbReference>
<name>A0AAJ0CKE6_9HYPO</name>
<dbReference type="Pfam" id="PF00169">
    <property type="entry name" value="PH"/>
    <property type="match status" value="2"/>
</dbReference>
<dbReference type="AlphaFoldDB" id="A0AAJ0CKE6"/>
<evidence type="ECO:0000313" key="3">
    <source>
        <dbReference type="EMBL" id="KAK2594227.1"/>
    </source>
</evidence>
<dbReference type="Gene3D" id="2.30.29.30">
    <property type="entry name" value="Pleckstrin-homology domain (PH domain)/Phosphotyrosine-binding domain (PTB)"/>
    <property type="match status" value="2"/>
</dbReference>
<protein>
    <recommendedName>
        <fullName evidence="2">PH domain-containing protein</fullName>
    </recommendedName>
</protein>
<proteinExistence type="predicted"/>
<dbReference type="CDD" id="cd13299">
    <property type="entry name" value="PH2_PH_fungal"/>
    <property type="match status" value="1"/>
</dbReference>
<dbReference type="InterPro" id="IPR011993">
    <property type="entry name" value="PH-like_dom_sf"/>
</dbReference>
<dbReference type="PROSITE" id="PS50003">
    <property type="entry name" value="PH_DOMAIN"/>
    <property type="match status" value="2"/>
</dbReference>
<dbReference type="SUPFAM" id="SSF50729">
    <property type="entry name" value="PH domain-like"/>
    <property type="match status" value="2"/>
</dbReference>
<sequence length="383" mass="43285">MAATQAIDVVPRKSVGLGDATEGEESFVPSLSHSRPNYGQLVNVNQNGCFESDRVIKSGYVEKRTKTKNWKTVYLVMRPNTLSIYKNEKETKLRHQLHLSDLTAVTFLKDPKHKRENVFGLFSPSRNFHLQAPTKQDAQQWVELIRRDARIEEEEEEMFLAGPLARSMSPGGLIALTTRGYAADAEVHDADGVLSSSPETYGPPEPRFVNEAGRRKSSTVDSSGISGNELPSQSDFSDSELQRPKFTANRSTSQVSNLSILCQTNNGVATERDPDRIVWHGWLWLRQSKSGVKNWKNRWGVLRPRNLILYKDESEYTAQWIVQLSAAVDIVETDPVDKKKKNCFQIITEEKSYRFCAHDDESLVQFIGAFKSLLARRRGLTHG</sequence>
<evidence type="ECO:0000313" key="4">
    <source>
        <dbReference type="Proteomes" id="UP001251528"/>
    </source>
</evidence>
<dbReference type="SMART" id="SM00233">
    <property type="entry name" value="PH"/>
    <property type="match status" value="2"/>
</dbReference>
<dbReference type="PANTHER" id="PTHR14336">
    <property type="entry name" value="TANDEM PH DOMAIN CONTAINING PROTEIN"/>
    <property type="match status" value="1"/>
</dbReference>
<evidence type="ECO:0000256" key="1">
    <source>
        <dbReference type="SAM" id="MobiDB-lite"/>
    </source>
</evidence>
<comment type="caution">
    <text evidence="3">The sequence shown here is derived from an EMBL/GenBank/DDBJ whole genome shotgun (WGS) entry which is preliminary data.</text>
</comment>